<keyword evidence="8 14" id="KW-1133">Transmembrane helix</keyword>
<sequence>MDLKTLGCLIVAYFIYLLLGAAVFSAIEGPIELQNCRESQRILDEAIKNLRNGNLTENRLRYLVETMALFYENGIPLSQNISCENRNWNFQSAFFFAGTIVTTIGYGHITPSTRGSRAFCIIYALLGIPLFAIMFSGLSALFGSALKRVSTMLDNKEMHPFIQNLAIFFVFVSVGFLLFCFIPAVIISAAEQWEYSDSIYYAIITLTTIGFGDFVAGDNPHMVYTPLYRVMVYFWILFGLAYMATVINVLTERFRQRGLSIKKRLTGYEEAEGENGAENGQPTHSKTSSNGEDNISRENNAPNETSSLKNHSS</sequence>
<dbReference type="GO" id="GO:0022841">
    <property type="term" value="F:potassium ion leak channel activity"/>
    <property type="evidence" value="ECO:0007669"/>
    <property type="project" value="TreeGrafter"/>
</dbReference>
<dbReference type="eggNOG" id="KOG1418">
    <property type="taxonomic scope" value="Eukaryota"/>
</dbReference>
<keyword evidence="5 12" id="KW-0812">Transmembrane</keyword>
<evidence type="ECO:0000313" key="16">
    <source>
        <dbReference type="Ensembl" id="ENSCSAVP00000015045.1"/>
    </source>
</evidence>
<feature type="transmembrane region" description="Helical" evidence="14">
    <location>
        <begin position="228"/>
        <end position="250"/>
    </location>
</feature>
<keyword evidence="9 12" id="KW-0406">Ion transport</keyword>
<dbReference type="InterPro" id="IPR003092">
    <property type="entry name" value="2pore_dom_K_chnl_TASK"/>
</dbReference>
<keyword evidence="10 14" id="KW-0472">Membrane</keyword>
<feature type="region of interest" description="Disordered" evidence="13">
    <location>
        <begin position="270"/>
        <end position="313"/>
    </location>
</feature>
<feature type="transmembrane region" description="Helical" evidence="14">
    <location>
        <begin position="199"/>
        <end position="216"/>
    </location>
</feature>
<evidence type="ECO:0000256" key="11">
    <source>
        <dbReference type="ARBA" id="ARBA00023303"/>
    </source>
</evidence>
<evidence type="ECO:0000256" key="2">
    <source>
        <dbReference type="ARBA" id="ARBA00006666"/>
    </source>
</evidence>
<evidence type="ECO:0000256" key="13">
    <source>
        <dbReference type="SAM" id="MobiDB-lite"/>
    </source>
</evidence>
<keyword evidence="17" id="KW-1185">Reference proteome</keyword>
<evidence type="ECO:0000256" key="3">
    <source>
        <dbReference type="ARBA" id="ARBA00022448"/>
    </source>
</evidence>
<accession>H2ZBT0</accession>
<evidence type="ECO:0000256" key="10">
    <source>
        <dbReference type="ARBA" id="ARBA00023136"/>
    </source>
</evidence>
<proteinExistence type="inferred from homology"/>
<keyword evidence="11 12" id="KW-0407">Ion channel</keyword>
<dbReference type="Ensembl" id="ENSCSAVT00000015219.1">
    <property type="protein sequence ID" value="ENSCSAVP00000015045.1"/>
    <property type="gene ID" value="ENSCSAVG00000008819.1"/>
</dbReference>
<keyword evidence="7" id="KW-0630">Potassium</keyword>
<dbReference type="PRINTS" id="PR01333">
    <property type="entry name" value="2POREKCHANEL"/>
</dbReference>
<reference evidence="17" key="1">
    <citation type="submission" date="2003-08" db="EMBL/GenBank/DDBJ databases">
        <authorList>
            <person name="Birren B."/>
            <person name="Nusbaum C."/>
            <person name="Abebe A."/>
            <person name="Abouelleil A."/>
            <person name="Adekoya E."/>
            <person name="Ait-zahra M."/>
            <person name="Allen N."/>
            <person name="Allen T."/>
            <person name="An P."/>
            <person name="Anderson M."/>
            <person name="Anderson S."/>
            <person name="Arachchi H."/>
            <person name="Armbruster J."/>
            <person name="Bachantsang P."/>
            <person name="Baldwin J."/>
            <person name="Barry A."/>
            <person name="Bayul T."/>
            <person name="Blitshsteyn B."/>
            <person name="Bloom T."/>
            <person name="Blye J."/>
            <person name="Boguslavskiy L."/>
            <person name="Borowsky M."/>
            <person name="Boukhgalter B."/>
            <person name="Brunache A."/>
            <person name="Butler J."/>
            <person name="Calixte N."/>
            <person name="Calvo S."/>
            <person name="Camarata J."/>
            <person name="Campo K."/>
            <person name="Chang J."/>
            <person name="Cheshatsang Y."/>
            <person name="Citroen M."/>
            <person name="Collymore A."/>
            <person name="Considine T."/>
            <person name="Cook A."/>
            <person name="Cooke P."/>
            <person name="Corum B."/>
            <person name="Cuomo C."/>
            <person name="David R."/>
            <person name="Dawoe T."/>
            <person name="Degray S."/>
            <person name="Dodge S."/>
            <person name="Dooley K."/>
            <person name="Dorje P."/>
            <person name="Dorjee K."/>
            <person name="Dorris L."/>
            <person name="Duffey N."/>
            <person name="Dupes A."/>
            <person name="Elkins T."/>
            <person name="Engels R."/>
            <person name="Erickson J."/>
            <person name="Farina A."/>
            <person name="Faro S."/>
            <person name="Ferreira P."/>
            <person name="Fischer H."/>
            <person name="Fitzgerald M."/>
            <person name="Foley K."/>
            <person name="Gage D."/>
            <person name="Galagan J."/>
            <person name="Gearin G."/>
            <person name="Gnerre S."/>
            <person name="Gnirke A."/>
            <person name="Goyette A."/>
            <person name="Graham J."/>
            <person name="Grandbois E."/>
            <person name="Gyaltsen K."/>
            <person name="Hafez N."/>
            <person name="Hagopian D."/>
            <person name="Hagos B."/>
            <person name="Hall J."/>
            <person name="Hatcher B."/>
            <person name="Heller A."/>
            <person name="Higgins H."/>
            <person name="Honan T."/>
            <person name="Horn A."/>
            <person name="Houde N."/>
            <person name="Hughes L."/>
            <person name="Hulme W."/>
            <person name="Husby E."/>
            <person name="Iliev I."/>
            <person name="Jaffe D."/>
            <person name="Jones C."/>
            <person name="Kamal M."/>
            <person name="Kamat A."/>
            <person name="Kamvysselis M."/>
            <person name="Karlsson E."/>
            <person name="Kells C."/>
            <person name="Kieu A."/>
            <person name="Kisner P."/>
            <person name="Kodira C."/>
            <person name="Kulbokas E."/>
            <person name="Labutti K."/>
            <person name="Lama D."/>
            <person name="Landers T."/>
            <person name="Leger J."/>
            <person name="Levine S."/>
            <person name="Lewis D."/>
            <person name="Lewis T."/>
            <person name="Lindblad-toh K."/>
            <person name="Liu X."/>
            <person name="Lokyitsang T."/>
            <person name="Lokyitsang Y."/>
            <person name="Lucien O."/>
            <person name="Lui A."/>
            <person name="Ma L.J."/>
            <person name="Mabbitt R."/>
            <person name="Macdonald J."/>
            <person name="Maclean C."/>
            <person name="Major J."/>
            <person name="Manning J."/>
            <person name="Marabella R."/>
            <person name="Maru K."/>
            <person name="Matthews C."/>
            <person name="Mauceli E."/>
            <person name="Mccarthy M."/>
            <person name="Mcdonough S."/>
            <person name="Mcghee T."/>
            <person name="Meldrim J."/>
            <person name="Meneus L."/>
            <person name="Mesirov J."/>
            <person name="Mihalev A."/>
            <person name="Mihova T."/>
            <person name="Mikkelsen T."/>
            <person name="Mlenga V."/>
            <person name="Moru K."/>
            <person name="Mozes J."/>
            <person name="Mulrain L."/>
            <person name="Munson G."/>
            <person name="Naylor J."/>
            <person name="Newes C."/>
            <person name="Nguyen C."/>
            <person name="Nguyen N."/>
            <person name="Nguyen T."/>
            <person name="Nicol R."/>
            <person name="Nielsen C."/>
            <person name="Nizzari M."/>
            <person name="Norbu C."/>
            <person name="Norbu N."/>
            <person name="O'donnell P."/>
            <person name="Okoawo O."/>
            <person name="O'leary S."/>
            <person name="Omotosho B."/>
            <person name="O'neill K."/>
            <person name="Osman S."/>
            <person name="Parker S."/>
            <person name="Perrin D."/>
            <person name="Phunkhang P."/>
            <person name="Piqani B."/>
            <person name="Purcell S."/>
            <person name="Rachupka T."/>
            <person name="Ramasamy U."/>
            <person name="Rameau R."/>
            <person name="Ray V."/>
            <person name="Raymond C."/>
            <person name="Retta R."/>
            <person name="Richardson S."/>
            <person name="Rise C."/>
            <person name="Rodriguez J."/>
            <person name="Rogers J."/>
            <person name="Rogov P."/>
            <person name="Rutman M."/>
            <person name="Schupbach R."/>
            <person name="Seaman C."/>
            <person name="Settipalli S."/>
            <person name="Sharpe T."/>
            <person name="Sheridan J."/>
            <person name="Sherpa N."/>
            <person name="Shi J."/>
            <person name="Smirnov S."/>
            <person name="Smith C."/>
            <person name="Sougnez C."/>
            <person name="Spencer B."/>
            <person name="Stalker J."/>
            <person name="Stange-thomann N."/>
            <person name="Stavropoulos S."/>
            <person name="Stetson K."/>
            <person name="Stone C."/>
            <person name="Stone S."/>
            <person name="Stubbs M."/>
            <person name="Talamas J."/>
            <person name="Tchuinga P."/>
            <person name="Tenzing P."/>
            <person name="Tesfaye S."/>
            <person name="Theodore J."/>
            <person name="Thoulutsang Y."/>
            <person name="Topham K."/>
            <person name="Towey S."/>
            <person name="Tsamla T."/>
            <person name="Tsomo N."/>
            <person name="Vallee D."/>
            <person name="Vassiliev H."/>
            <person name="Venkataraman V."/>
            <person name="Vinson J."/>
            <person name="Vo A."/>
            <person name="Wade C."/>
            <person name="Wang S."/>
            <person name="Wangchuk T."/>
            <person name="Wangdi T."/>
            <person name="Whittaker C."/>
            <person name="Wilkinson J."/>
            <person name="Wu Y."/>
            <person name="Wyman D."/>
            <person name="Yadav S."/>
            <person name="Yang S."/>
            <person name="Yang X."/>
            <person name="Yeager S."/>
            <person name="Yee E."/>
            <person name="Young G."/>
            <person name="Zainoun J."/>
            <person name="Zembeck L."/>
            <person name="Zimmer A."/>
            <person name="Zody M."/>
            <person name="Lander E."/>
        </authorList>
    </citation>
    <scope>NUCLEOTIDE SEQUENCE [LARGE SCALE GENOMIC DNA]</scope>
</reference>
<evidence type="ECO:0000256" key="14">
    <source>
        <dbReference type="SAM" id="Phobius"/>
    </source>
</evidence>
<evidence type="ECO:0000256" key="8">
    <source>
        <dbReference type="ARBA" id="ARBA00022989"/>
    </source>
</evidence>
<evidence type="ECO:0000313" key="17">
    <source>
        <dbReference type="Proteomes" id="UP000007875"/>
    </source>
</evidence>
<dbReference type="OMA" id="IEYMDYY"/>
<dbReference type="GO" id="GO:0015271">
    <property type="term" value="F:outward rectifier potassium channel activity"/>
    <property type="evidence" value="ECO:0007669"/>
    <property type="project" value="TreeGrafter"/>
</dbReference>
<dbReference type="PANTHER" id="PTHR11003">
    <property type="entry name" value="POTASSIUM CHANNEL, SUBFAMILY K"/>
    <property type="match status" value="1"/>
</dbReference>
<evidence type="ECO:0000256" key="7">
    <source>
        <dbReference type="ARBA" id="ARBA00022958"/>
    </source>
</evidence>
<evidence type="ECO:0000256" key="12">
    <source>
        <dbReference type="RuleBase" id="RU003857"/>
    </source>
</evidence>
<dbReference type="GO" id="GO:0030322">
    <property type="term" value="P:stabilization of membrane potential"/>
    <property type="evidence" value="ECO:0007669"/>
    <property type="project" value="TreeGrafter"/>
</dbReference>
<reference evidence="16" key="3">
    <citation type="submission" date="2025-09" db="UniProtKB">
        <authorList>
            <consortium name="Ensembl"/>
        </authorList>
    </citation>
    <scope>IDENTIFICATION</scope>
</reference>
<evidence type="ECO:0000256" key="6">
    <source>
        <dbReference type="ARBA" id="ARBA00022826"/>
    </source>
</evidence>
<evidence type="ECO:0000256" key="1">
    <source>
        <dbReference type="ARBA" id="ARBA00004141"/>
    </source>
</evidence>
<name>H2ZBT0_CIOSA</name>
<dbReference type="InParanoid" id="H2ZBT0"/>
<feature type="transmembrane region" description="Helical" evidence="14">
    <location>
        <begin position="121"/>
        <end position="145"/>
    </location>
</feature>
<feature type="compositionally biased region" description="Polar residues" evidence="13">
    <location>
        <begin position="281"/>
        <end position="313"/>
    </location>
</feature>
<dbReference type="PRINTS" id="PR01095">
    <property type="entry name" value="TASKCHANNEL"/>
</dbReference>
<feature type="transmembrane region" description="Helical" evidence="14">
    <location>
        <begin position="7"/>
        <end position="27"/>
    </location>
</feature>
<evidence type="ECO:0000256" key="5">
    <source>
        <dbReference type="ARBA" id="ARBA00022692"/>
    </source>
</evidence>
<keyword evidence="3 12" id="KW-0813">Transport</keyword>
<dbReference type="InterPro" id="IPR013099">
    <property type="entry name" value="K_chnl_dom"/>
</dbReference>
<evidence type="ECO:0000256" key="9">
    <source>
        <dbReference type="ARBA" id="ARBA00023065"/>
    </source>
</evidence>
<dbReference type="AlphaFoldDB" id="H2ZBT0"/>
<evidence type="ECO:0000256" key="4">
    <source>
        <dbReference type="ARBA" id="ARBA00022538"/>
    </source>
</evidence>
<dbReference type="PANTHER" id="PTHR11003:SF330">
    <property type="entry name" value="POTASSIUM CHANNEL DOMAIN-CONTAINING PROTEIN"/>
    <property type="match status" value="1"/>
</dbReference>
<dbReference type="Pfam" id="PF07885">
    <property type="entry name" value="Ion_trans_2"/>
    <property type="match status" value="2"/>
</dbReference>
<organism evidence="16 17">
    <name type="scientific">Ciona savignyi</name>
    <name type="common">Pacific transparent sea squirt</name>
    <dbReference type="NCBI Taxonomy" id="51511"/>
    <lineage>
        <taxon>Eukaryota</taxon>
        <taxon>Metazoa</taxon>
        <taxon>Chordata</taxon>
        <taxon>Tunicata</taxon>
        <taxon>Ascidiacea</taxon>
        <taxon>Phlebobranchia</taxon>
        <taxon>Cionidae</taxon>
        <taxon>Ciona</taxon>
    </lineage>
</organism>
<keyword evidence="6" id="KW-0631">Potassium channel</keyword>
<feature type="domain" description="Potassium channel" evidence="15">
    <location>
        <begin position="177"/>
        <end position="255"/>
    </location>
</feature>
<comment type="similarity">
    <text evidence="2 12">Belongs to the two pore domain potassium channel (TC 1.A.1.8) family.</text>
</comment>
<dbReference type="Proteomes" id="UP000007875">
    <property type="component" value="Unassembled WGS sequence"/>
</dbReference>
<dbReference type="SUPFAM" id="SSF81324">
    <property type="entry name" value="Voltage-gated potassium channels"/>
    <property type="match status" value="2"/>
</dbReference>
<keyword evidence="4" id="KW-0633">Potassium transport</keyword>
<feature type="transmembrane region" description="Helical" evidence="14">
    <location>
        <begin position="165"/>
        <end position="187"/>
    </location>
</feature>
<dbReference type="GO" id="GO:0005886">
    <property type="term" value="C:plasma membrane"/>
    <property type="evidence" value="ECO:0007669"/>
    <property type="project" value="TreeGrafter"/>
</dbReference>
<dbReference type="HOGENOM" id="CLU_022504_1_0_1"/>
<protein>
    <recommendedName>
        <fullName evidence="15">Potassium channel domain-containing protein</fullName>
    </recommendedName>
</protein>
<reference evidence="16" key="2">
    <citation type="submission" date="2025-08" db="UniProtKB">
        <authorList>
            <consortium name="Ensembl"/>
        </authorList>
    </citation>
    <scope>IDENTIFICATION</scope>
</reference>
<dbReference type="GeneTree" id="ENSGT00940000168115"/>
<dbReference type="InterPro" id="IPR003280">
    <property type="entry name" value="2pore_dom_K_chnl"/>
</dbReference>
<comment type="subcellular location">
    <subcellularLocation>
        <location evidence="1">Membrane</location>
        <topology evidence="1">Multi-pass membrane protein</topology>
    </subcellularLocation>
</comment>
<evidence type="ECO:0000259" key="15">
    <source>
        <dbReference type="Pfam" id="PF07885"/>
    </source>
</evidence>
<feature type="transmembrane region" description="Helical" evidence="14">
    <location>
        <begin position="88"/>
        <end position="109"/>
    </location>
</feature>
<dbReference type="STRING" id="51511.ENSCSAVP00000015045"/>
<feature type="domain" description="Potassium channel" evidence="15">
    <location>
        <begin position="83"/>
        <end position="138"/>
    </location>
</feature>
<dbReference type="Gene3D" id="1.10.287.70">
    <property type="match status" value="1"/>
</dbReference>